<protein>
    <submittedName>
        <fullName evidence="1">DNA endonuclease</fullName>
    </submittedName>
</protein>
<keyword evidence="2" id="KW-1185">Reference proteome</keyword>
<organism evidence="1 2">
    <name type="scientific">Vibrio phage YC</name>
    <dbReference type="NCBI Taxonomy" id="2267403"/>
    <lineage>
        <taxon>Viruses</taxon>
        <taxon>Duplodnaviria</taxon>
        <taxon>Heunggongvirae</taxon>
        <taxon>Uroviricota</taxon>
        <taxon>Caudoviricetes</taxon>
        <taxon>Pantevenvirales</taxon>
        <taxon>Ackermannviridae</taxon>
        <taxon>Campanilevirus</taxon>
        <taxon>Campanilevirus YC</taxon>
    </lineage>
</organism>
<accession>A0A384ZRZ6</accession>
<reference evidence="1 2" key="1">
    <citation type="submission" date="2018-05" db="EMBL/GenBank/DDBJ databases">
        <title>The genome of Vibrio coralliilyticus phage YC.</title>
        <authorList>
            <person name="Benler S."/>
        </authorList>
    </citation>
    <scope>NUCLEOTIDE SEQUENCE [LARGE SCALE GENOMIC DNA]</scope>
</reference>
<dbReference type="InterPro" id="IPR029052">
    <property type="entry name" value="Metallo-depent_PP-like"/>
</dbReference>
<dbReference type="PANTHER" id="PTHR30337:SF0">
    <property type="entry name" value="NUCLEASE SBCCD SUBUNIT D"/>
    <property type="match status" value="1"/>
</dbReference>
<dbReference type="RefSeq" id="YP_009838257.1">
    <property type="nucleotide sequence ID" value="NC_048709.1"/>
</dbReference>
<keyword evidence="1" id="KW-0540">Nuclease</keyword>
<evidence type="ECO:0000313" key="2">
    <source>
        <dbReference type="Proteomes" id="UP000260311"/>
    </source>
</evidence>
<evidence type="ECO:0000313" key="1">
    <source>
        <dbReference type="EMBL" id="AXC34411.1"/>
    </source>
</evidence>
<keyword evidence="1" id="KW-0255">Endonuclease</keyword>
<dbReference type="Gene3D" id="3.60.21.10">
    <property type="match status" value="1"/>
</dbReference>
<name>A0A384ZRZ6_9CAUD</name>
<keyword evidence="1" id="KW-0378">Hydrolase</keyword>
<dbReference type="KEGG" id="vg:55608489"/>
<proteinExistence type="predicted"/>
<sequence>MSKTLFIGDLHVGARSGSKHVRAFIKDYLMNYVLPFCQDHGIERIVQAGDFFDIRRSLEGRDRHWLVNEFIPALMDYGICMDVIPGNHDITLADETTINWVDWLQSESGGFIECHSQPNEIDIDGHKFLMMPWICKENYAQCVEAINGTDAEYMVAHLELAGFPMYQGAAESTHNCIDASLLSKFKAVKTGHYHTRSEKGNIEYLGTPYHLNWQDHKDGDNRGIYVFDSETAEFTFHKNSSDQSMFRVVDYDYANIKAAGTQAEKDWLEPKWLDCPMVGLGLSGQVVRVNVTNRDSAPHFKKFKEALAKAHTIDYQVIDNTQVVMSEDIVVREEVIEADAADVIHEKIDTVEGVNTENLHDKMREVNAIALGDDA</sequence>
<dbReference type="GO" id="GO:0004519">
    <property type="term" value="F:endonuclease activity"/>
    <property type="evidence" value="ECO:0007669"/>
    <property type="project" value="UniProtKB-KW"/>
</dbReference>
<dbReference type="GeneID" id="55608489"/>
<dbReference type="PANTHER" id="PTHR30337">
    <property type="entry name" value="COMPONENT OF ATP-DEPENDENT DSDNA EXONUCLEASE"/>
    <property type="match status" value="1"/>
</dbReference>
<dbReference type="InterPro" id="IPR050535">
    <property type="entry name" value="DNA_Repair-Maintenance_Comp"/>
</dbReference>
<dbReference type="Proteomes" id="UP000260311">
    <property type="component" value="Segment"/>
</dbReference>
<dbReference type="SUPFAM" id="SSF56300">
    <property type="entry name" value="Metallo-dependent phosphatases"/>
    <property type="match status" value="1"/>
</dbReference>
<dbReference type="EMBL" id="MH375644">
    <property type="protein sequence ID" value="AXC34411.1"/>
    <property type="molecule type" value="Genomic_DNA"/>
</dbReference>